<name>A0A381TBR2_9ZZZZ</name>
<protein>
    <submittedName>
        <fullName evidence="1">Uncharacterized protein</fullName>
    </submittedName>
</protein>
<reference evidence="1" key="1">
    <citation type="submission" date="2018-05" db="EMBL/GenBank/DDBJ databases">
        <authorList>
            <person name="Lanie J.A."/>
            <person name="Ng W.-L."/>
            <person name="Kazmierczak K.M."/>
            <person name="Andrzejewski T.M."/>
            <person name="Davidsen T.M."/>
            <person name="Wayne K.J."/>
            <person name="Tettelin H."/>
            <person name="Glass J.I."/>
            <person name="Rusch D."/>
            <person name="Podicherti R."/>
            <person name="Tsui H.-C.T."/>
            <person name="Winkler M.E."/>
        </authorList>
    </citation>
    <scope>NUCLEOTIDE SEQUENCE</scope>
</reference>
<gene>
    <name evidence="1" type="ORF">METZ01_LOCUS66449</name>
</gene>
<dbReference type="EMBL" id="UINC01004340">
    <property type="protein sequence ID" value="SVA13595.1"/>
    <property type="molecule type" value="Genomic_DNA"/>
</dbReference>
<organism evidence="1">
    <name type="scientific">marine metagenome</name>
    <dbReference type="NCBI Taxonomy" id="408172"/>
    <lineage>
        <taxon>unclassified sequences</taxon>
        <taxon>metagenomes</taxon>
        <taxon>ecological metagenomes</taxon>
    </lineage>
</organism>
<evidence type="ECO:0000313" key="1">
    <source>
        <dbReference type="EMBL" id="SVA13595.1"/>
    </source>
</evidence>
<proteinExistence type="predicted"/>
<accession>A0A381TBR2</accession>
<dbReference type="AlphaFoldDB" id="A0A381TBR2"/>
<sequence>MGQRLGVKIITGKGDFIGGTCVLNDEKVIVVNKHKPIEQRLKVLATCFLDYNLEDFYVIPALRAFIEDARSLLL</sequence>